<dbReference type="SUPFAM" id="SSF46689">
    <property type="entry name" value="Homeodomain-like"/>
    <property type="match status" value="1"/>
</dbReference>
<feature type="domain" description="HTH araC/xylS-type" evidence="4">
    <location>
        <begin position="202"/>
        <end position="300"/>
    </location>
</feature>
<reference evidence="5 6" key="1">
    <citation type="submission" date="2020-08" db="EMBL/GenBank/DDBJ databases">
        <title>Hymenobacter sp.</title>
        <authorList>
            <person name="Kim M.K."/>
        </authorList>
    </citation>
    <scope>NUCLEOTIDE SEQUENCE [LARGE SCALE GENOMIC DNA]</scope>
    <source>
        <strain evidence="5 6">BT507</strain>
    </source>
</reference>
<dbReference type="Gene3D" id="2.60.120.10">
    <property type="entry name" value="Jelly Rolls"/>
    <property type="match status" value="1"/>
</dbReference>
<evidence type="ECO:0000256" key="2">
    <source>
        <dbReference type="ARBA" id="ARBA00023125"/>
    </source>
</evidence>
<dbReference type="SUPFAM" id="SSF51215">
    <property type="entry name" value="Regulatory protein AraC"/>
    <property type="match status" value="1"/>
</dbReference>
<evidence type="ECO:0000313" key="6">
    <source>
        <dbReference type="Proteomes" id="UP000622017"/>
    </source>
</evidence>
<keyword evidence="1" id="KW-0805">Transcription regulation</keyword>
<dbReference type="InterPro" id="IPR014710">
    <property type="entry name" value="RmlC-like_jellyroll"/>
</dbReference>
<dbReference type="InterPro" id="IPR003313">
    <property type="entry name" value="AraC-bd"/>
</dbReference>
<dbReference type="SMART" id="SM00342">
    <property type="entry name" value="HTH_ARAC"/>
    <property type="match status" value="1"/>
</dbReference>
<comment type="caution">
    <text evidence="5">The sequence shown here is derived from an EMBL/GenBank/DDBJ whole genome shotgun (WGS) entry which is preliminary data.</text>
</comment>
<name>A0ABR7MMR9_9BACT</name>
<dbReference type="PROSITE" id="PS01124">
    <property type="entry name" value="HTH_ARAC_FAMILY_2"/>
    <property type="match status" value="1"/>
</dbReference>
<proteinExistence type="predicted"/>
<protein>
    <submittedName>
        <fullName evidence="5">Helix-turn-helix transcriptional regulator</fullName>
    </submittedName>
</protein>
<sequence length="304" mass="33193">MPAPSIHTYAPRDYLRQFAAGAAAVPQLLTAAAEQFFIVPVERLYPLFTQALPPTRATAHTCLLLTSGTATMHIGPERCTIGPGELLLVRAGQVYAFEPGDQNTGLLCHFHDDLLIGPAGRADALAAFSLLHFWGGPVVRLDAGTAGFVENLLRRLLVEYEAHALEHPRLVRAYLLALLEELHQAAVTDLPVAQDTAGTLANRFKQLVATSLSSLHLVSDYAERLHVTPNYLTKAVRTATGKPPARWIEESIVLEAKVLLGHSTWPISDIAQRVGLSDPSYFSRLFKKHAGLSPLAYRKKVEKS</sequence>
<organism evidence="5 6">
    <name type="scientific">Hymenobacter citatus</name>
    <dbReference type="NCBI Taxonomy" id="2763506"/>
    <lineage>
        <taxon>Bacteria</taxon>
        <taxon>Pseudomonadati</taxon>
        <taxon>Bacteroidota</taxon>
        <taxon>Cytophagia</taxon>
        <taxon>Cytophagales</taxon>
        <taxon>Hymenobacteraceae</taxon>
        <taxon>Hymenobacter</taxon>
    </lineage>
</organism>
<dbReference type="InterPro" id="IPR018060">
    <property type="entry name" value="HTH_AraC"/>
</dbReference>
<dbReference type="PANTHER" id="PTHR43280:SF32">
    <property type="entry name" value="TRANSCRIPTIONAL REGULATORY PROTEIN"/>
    <property type="match status" value="1"/>
</dbReference>
<evidence type="ECO:0000256" key="1">
    <source>
        <dbReference type="ARBA" id="ARBA00023015"/>
    </source>
</evidence>
<dbReference type="EMBL" id="JACSCY010000014">
    <property type="protein sequence ID" value="MBC6612380.1"/>
    <property type="molecule type" value="Genomic_DNA"/>
</dbReference>
<keyword evidence="2" id="KW-0238">DNA-binding</keyword>
<dbReference type="Pfam" id="PF12833">
    <property type="entry name" value="HTH_18"/>
    <property type="match status" value="1"/>
</dbReference>
<evidence type="ECO:0000313" key="5">
    <source>
        <dbReference type="EMBL" id="MBC6612380.1"/>
    </source>
</evidence>
<dbReference type="Pfam" id="PF02311">
    <property type="entry name" value="AraC_binding"/>
    <property type="match status" value="1"/>
</dbReference>
<dbReference type="InterPro" id="IPR037923">
    <property type="entry name" value="HTH-like"/>
</dbReference>
<dbReference type="RefSeq" id="WP_187320632.1">
    <property type="nucleotide sequence ID" value="NZ_JACSCY010000014.1"/>
</dbReference>
<keyword evidence="3" id="KW-0804">Transcription</keyword>
<dbReference type="Proteomes" id="UP000622017">
    <property type="component" value="Unassembled WGS sequence"/>
</dbReference>
<evidence type="ECO:0000256" key="3">
    <source>
        <dbReference type="ARBA" id="ARBA00023163"/>
    </source>
</evidence>
<dbReference type="PANTHER" id="PTHR43280">
    <property type="entry name" value="ARAC-FAMILY TRANSCRIPTIONAL REGULATOR"/>
    <property type="match status" value="1"/>
</dbReference>
<gene>
    <name evidence="5" type="ORF">H8B15_15755</name>
</gene>
<accession>A0ABR7MMR9</accession>
<dbReference type="PRINTS" id="PR00032">
    <property type="entry name" value="HTHARAC"/>
</dbReference>
<dbReference type="InterPro" id="IPR009057">
    <property type="entry name" value="Homeodomain-like_sf"/>
</dbReference>
<dbReference type="InterPro" id="IPR020449">
    <property type="entry name" value="Tscrpt_reg_AraC-type_HTH"/>
</dbReference>
<dbReference type="Gene3D" id="1.10.10.60">
    <property type="entry name" value="Homeodomain-like"/>
    <property type="match status" value="1"/>
</dbReference>
<keyword evidence="6" id="KW-1185">Reference proteome</keyword>
<evidence type="ECO:0000259" key="4">
    <source>
        <dbReference type="PROSITE" id="PS01124"/>
    </source>
</evidence>